<dbReference type="Proteomes" id="UP000019118">
    <property type="component" value="Unassembled WGS sequence"/>
</dbReference>
<keyword evidence="3 5" id="KW-1133">Transmembrane helix</keyword>
<reference evidence="8" key="2">
    <citation type="submission" date="2024-08" db="UniProtKB">
        <authorList>
            <consortium name="EnsemblMetazoa"/>
        </authorList>
    </citation>
    <scope>IDENTIFICATION</scope>
</reference>
<dbReference type="GO" id="GO:0007166">
    <property type="term" value="P:cell surface receptor signaling pathway"/>
    <property type="evidence" value="ECO:0007669"/>
    <property type="project" value="InterPro"/>
</dbReference>
<dbReference type="Pfam" id="PF00002">
    <property type="entry name" value="7tm_2"/>
    <property type="match status" value="1"/>
</dbReference>
<evidence type="ECO:0000256" key="6">
    <source>
        <dbReference type="SAM" id="SignalP"/>
    </source>
</evidence>
<evidence type="ECO:0000256" key="2">
    <source>
        <dbReference type="ARBA" id="ARBA00022692"/>
    </source>
</evidence>
<evidence type="ECO:0000256" key="1">
    <source>
        <dbReference type="ARBA" id="ARBA00004141"/>
    </source>
</evidence>
<keyword evidence="9" id="KW-1185">Reference proteome</keyword>
<keyword evidence="2 5" id="KW-0812">Transmembrane</keyword>
<dbReference type="GO" id="GO:0005886">
    <property type="term" value="C:plasma membrane"/>
    <property type="evidence" value="ECO:0007669"/>
    <property type="project" value="TreeGrafter"/>
</dbReference>
<dbReference type="EnsemblMetazoa" id="XM_019911833.1">
    <property type="protein sequence ID" value="XP_019767392.1"/>
    <property type="gene ID" value="LOC109542562"/>
</dbReference>
<dbReference type="GO" id="GO:0008528">
    <property type="term" value="F:G protein-coupled peptide receptor activity"/>
    <property type="evidence" value="ECO:0007669"/>
    <property type="project" value="TreeGrafter"/>
</dbReference>
<dbReference type="InterPro" id="IPR000832">
    <property type="entry name" value="GPCR_2_secretin-like"/>
</dbReference>
<feature type="transmembrane region" description="Helical" evidence="5">
    <location>
        <begin position="465"/>
        <end position="484"/>
    </location>
</feature>
<evidence type="ECO:0000256" key="3">
    <source>
        <dbReference type="ARBA" id="ARBA00022989"/>
    </source>
</evidence>
<proteinExistence type="predicted"/>
<dbReference type="PANTHER" id="PTHR47154">
    <property type="entry name" value="G-PROTEIN COUPLED RECEPTOR MTH-RELATED"/>
    <property type="match status" value="1"/>
</dbReference>
<feature type="transmembrane region" description="Helical" evidence="5">
    <location>
        <begin position="370"/>
        <end position="394"/>
    </location>
</feature>
<dbReference type="Gene3D" id="1.20.1070.10">
    <property type="entry name" value="Rhodopsin 7-helix transmembrane proteins"/>
    <property type="match status" value="1"/>
</dbReference>
<keyword evidence="4 5" id="KW-0472">Membrane</keyword>
<comment type="subcellular location">
    <subcellularLocation>
        <location evidence="1">Membrane</location>
        <topology evidence="1">Multi-pass membrane protein</topology>
    </subcellularLocation>
</comment>
<feature type="signal peptide" evidence="6">
    <location>
        <begin position="1"/>
        <end position="17"/>
    </location>
</feature>
<reference evidence="9" key="1">
    <citation type="journal article" date="2013" name="Genome Biol.">
        <title>Draft genome of the mountain pine beetle, Dendroctonus ponderosae Hopkins, a major forest pest.</title>
        <authorList>
            <person name="Keeling C.I."/>
            <person name="Yuen M.M."/>
            <person name="Liao N.Y."/>
            <person name="Docking T.R."/>
            <person name="Chan S.K."/>
            <person name="Taylor G.A."/>
            <person name="Palmquist D.L."/>
            <person name="Jackman S.D."/>
            <person name="Nguyen A."/>
            <person name="Li M."/>
            <person name="Henderson H."/>
            <person name="Janes J.K."/>
            <person name="Zhao Y."/>
            <person name="Pandoh P."/>
            <person name="Moore R."/>
            <person name="Sperling F.A."/>
            <person name="Huber D.P."/>
            <person name="Birol I."/>
            <person name="Jones S.J."/>
            <person name="Bohlmann J."/>
        </authorList>
    </citation>
    <scope>NUCLEOTIDE SEQUENCE</scope>
</reference>
<evidence type="ECO:0000256" key="4">
    <source>
        <dbReference type="ARBA" id="ARBA00023136"/>
    </source>
</evidence>
<dbReference type="AlphaFoldDB" id="A0AAR5Q2E5"/>
<dbReference type="InterPro" id="IPR017981">
    <property type="entry name" value="GPCR_2-like_7TM"/>
</dbReference>
<feature type="domain" description="G-protein coupled receptors family 2 profile 2" evidence="7">
    <location>
        <begin position="301"/>
        <end position="564"/>
    </location>
</feature>
<accession>A0AAR5Q2E5</accession>
<feature type="transmembrane region" description="Helical" evidence="5">
    <location>
        <begin position="337"/>
        <end position="358"/>
    </location>
</feature>
<feature type="chain" id="PRO_5043434292" description="G-protein coupled receptors family 2 profile 2 domain-containing protein" evidence="6">
    <location>
        <begin position="18"/>
        <end position="564"/>
    </location>
</feature>
<dbReference type="PANTHER" id="PTHR47154:SF2">
    <property type="entry name" value="G-PROTEIN COUPLED RECEPTOR MTH-RELATED"/>
    <property type="match status" value="1"/>
</dbReference>
<dbReference type="CDD" id="cd15039">
    <property type="entry name" value="7tmB3_Methuselah-like"/>
    <property type="match status" value="1"/>
</dbReference>
<dbReference type="InterPro" id="IPR051384">
    <property type="entry name" value="Mth_GPCR"/>
</dbReference>
<dbReference type="PROSITE" id="PS50261">
    <property type="entry name" value="G_PROTEIN_RECEP_F2_4"/>
    <property type="match status" value="1"/>
</dbReference>
<name>A0AAR5Q2E5_DENPD</name>
<sequence length="564" mass="65033">MLISLFLSGFILFYVAGQRAENVFLKCCAEDGRMVSENFLYMCNLNRFNNTNETALSKISESFCVDTFGGDFYAFEKTSLNLFRKLFALSRKLDPKLNRKCCPLGFVYNTVYHSCEENLLYAKNLASSRYVRIGLPDCKIIQDIKSHTSTSNLGNISVEDYCTDRTEDGTELVRICTSDFQICKFAQCVHKCCPDGFSFVNGSHCHPTFIHGLDLNFSESIQRNDDVAIVHGYMGQIYLQPMEWTYHLDFKGVFHGVDEIIGNQIYEATEQTYCIEFAMKDGVNFGHRLFRIFPETEIEEKYVINGYVMIISSIFLLLTIIFYVCSGETKKLFGKTLVSFCVCLFVMFLILIYSTFYMEKVKEDITVCHIFGFLLLYGEFATFLWLKLLCFDIYYAFGSGKMRSEPKRNGLKRFMIYSAYGWGLSLLLTIIPLTLSFMDVLPDPFAINMGISRCAIERDQSYADLVFRTIPVAVIQLVNLFLFYKTVKYCIQIKNEIKRMNETNNQSKKFLINKERFILVAKLSVIMGISYVFEVASSFCDFSQTEPTKYLEIVWDIINCLQGR</sequence>
<keyword evidence="6" id="KW-0732">Signal</keyword>
<feature type="transmembrane region" description="Helical" evidence="5">
    <location>
        <begin position="414"/>
        <end position="435"/>
    </location>
</feature>
<evidence type="ECO:0000313" key="8">
    <source>
        <dbReference type="EnsemblMetazoa" id="XP_019767392.1"/>
    </source>
</evidence>
<evidence type="ECO:0000313" key="9">
    <source>
        <dbReference type="Proteomes" id="UP000019118"/>
    </source>
</evidence>
<evidence type="ECO:0000259" key="7">
    <source>
        <dbReference type="PROSITE" id="PS50261"/>
    </source>
</evidence>
<feature type="transmembrane region" description="Helical" evidence="5">
    <location>
        <begin position="517"/>
        <end position="533"/>
    </location>
</feature>
<protein>
    <recommendedName>
        <fullName evidence="7">G-protein coupled receptors family 2 profile 2 domain-containing protein</fullName>
    </recommendedName>
</protein>
<evidence type="ECO:0000256" key="5">
    <source>
        <dbReference type="SAM" id="Phobius"/>
    </source>
</evidence>
<organism evidence="8 9">
    <name type="scientific">Dendroctonus ponderosae</name>
    <name type="common">Mountain pine beetle</name>
    <dbReference type="NCBI Taxonomy" id="77166"/>
    <lineage>
        <taxon>Eukaryota</taxon>
        <taxon>Metazoa</taxon>
        <taxon>Ecdysozoa</taxon>
        <taxon>Arthropoda</taxon>
        <taxon>Hexapoda</taxon>
        <taxon>Insecta</taxon>
        <taxon>Pterygota</taxon>
        <taxon>Neoptera</taxon>
        <taxon>Endopterygota</taxon>
        <taxon>Coleoptera</taxon>
        <taxon>Polyphaga</taxon>
        <taxon>Cucujiformia</taxon>
        <taxon>Curculionidae</taxon>
        <taxon>Scolytinae</taxon>
        <taxon>Dendroctonus</taxon>
    </lineage>
</organism>
<feature type="transmembrane region" description="Helical" evidence="5">
    <location>
        <begin position="302"/>
        <end position="325"/>
    </location>
</feature>